<dbReference type="AlphaFoldDB" id="A0A075DWF9"/>
<comment type="function">
    <text evidence="1">Probable promoter-specific protein mediating the interaction between DNA and RNA polymerase.</text>
</comment>
<sequence length="239" mass="27862">MGMYNEKILIVEEDVITRRVLQRRLIFLGYIVTSVSNGKDALRLLKTESPNLIILDLILPNFDGYEVCFKIRQISKAPVIMITGLKNIPNGVKFFELGADDYLMKPFSLKELELRIRSTLKRAPPGHIYVQTPRRYTNMMQVGALSIEWSQRKVFKNQNQLKLTTLEFSLLELLFDHAGKPLSRKIILNNIWGYTPERDVDMRMVDVHISRLRSKLEDNSRKPNFILTVRGRGYLFRAY</sequence>
<dbReference type="Pfam" id="PF00486">
    <property type="entry name" value="Trans_reg_C"/>
    <property type="match status" value="1"/>
</dbReference>
<protein>
    <recommendedName>
        <fullName evidence="3">Probable transcriptional regulator ycf27</fullName>
    </recommendedName>
    <alternativeName>
        <fullName evidence="10">OmpR-like protein</fullName>
    </alternativeName>
</protein>
<keyword evidence="9" id="KW-0804">Transcription</keyword>
<evidence type="ECO:0000259" key="14">
    <source>
        <dbReference type="PROSITE" id="PS51755"/>
    </source>
</evidence>
<dbReference type="PANTHER" id="PTHR48111">
    <property type="entry name" value="REGULATOR OF RPOS"/>
    <property type="match status" value="1"/>
</dbReference>
<evidence type="ECO:0000256" key="1">
    <source>
        <dbReference type="ARBA" id="ARBA00003612"/>
    </source>
</evidence>
<evidence type="ECO:0000256" key="4">
    <source>
        <dbReference type="ARBA" id="ARBA00022553"/>
    </source>
</evidence>
<reference evidence="15" key="1">
    <citation type="journal article" date="2014" name="BMC Genomics">
        <title>The mitochondrial and chloroplast genomes of the haptophyte Chrysochromulina tobin contain unique repeat structures and gene profiles.</title>
        <authorList>
            <person name="Hovde B.T."/>
            <person name="Starkenburg S.R."/>
            <person name="Hunsperger H.M."/>
            <person name="Mercer L.D."/>
            <person name="Deodato C.R."/>
            <person name="Jha R.K."/>
            <person name="Chertkov O."/>
            <person name="Monnat R.J.Jr."/>
            <person name="Cattolico R.A."/>
        </authorList>
    </citation>
    <scope>NUCLEOTIDE SEQUENCE</scope>
    <source>
        <strain evidence="15">CCMP291</strain>
    </source>
</reference>
<evidence type="ECO:0000256" key="9">
    <source>
        <dbReference type="ARBA" id="ARBA00023163"/>
    </source>
</evidence>
<dbReference type="InterPro" id="IPR039420">
    <property type="entry name" value="WalR-like"/>
</dbReference>
<evidence type="ECO:0000313" key="15">
    <source>
        <dbReference type="EMBL" id="AHY04311.1"/>
    </source>
</evidence>
<dbReference type="InterPro" id="IPR001867">
    <property type="entry name" value="OmpR/PhoB-type_DNA-bd"/>
</dbReference>
<evidence type="ECO:0000256" key="12">
    <source>
        <dbReference type="PROSITE-ProRule" id="PRU01091"/>
    </source>
</evidence>
<dbReference type="InterPro" id="IPR011006">
    <property type="entry name" value="CheY-like_superfamily"/>
</dbReference>
<dbReference type="CDD" id="cd17574">
    <property type="entry name" value="REC_OmpR"/>
    <property type="match status" value="1"/>
</dbReference>
<keyword evidence="8 12" id="KW-0238">DNA-binding</keyword>
<dbReference type="SMART" id="SM00448">
    <property type="entry name" value="REC"/>
    <property type="match status" value="1"/>
</dbReference>
<dbReference type="GO" id="GO:0000976">
    <property type="term" value="F:transcription cis-regulatory region binding"/>
    <property type="evidence" value="ECO:0007669"/>
    <property type="project" value="TreeGrafter"/>
</dbReference>
<dbReference type="SMART" id="SM00862">
    <property type="entry name" value="Trans_reg_C"/>
    <property type="match status" value="1"/>
</dbReference>
<feature type="modified residue" description="4-aspartylphosphate" evidence="11">
    <location>
        <position position="56"/>
    </location>
</feature>
<feature type="domain" description="OmpR/PhoB-type" evidence="14">
    <location>
        <begin position="137"/>
        <end position="238"/>
    </location>
</feature>
<evidence type="ECO:0000256" key="10">
    <source>
        <dbReference type="ARBA" id="ARBA00032623"/>
    </source>
</evidence>
<evidence type="ECO:0000256" key="3">
    <source>
        <dbReference type="ARBA" id="ARBA00015955"/>
    </source>
</evidence>
<geneLocation type="chloroplast" evidence="15"/>
<dbReference type="CDD" id="cd00383">
    <property type="entry name" value="trans_reg_C"/>
    <property type="match status" value="1"/>
</dbReference>
<proteinExistence type="predicted"/>
<organism evidence="15">
    <name type="scientific">Chrysochromulina tobinii</name>
    <dbReference type="NCBI Taxonomy" id="1460289"/>
    <lineage>
        <taxon>Eukaryota</taxon>
        <taxon>Haptista</taxon>
        <taxon>Haptophyta</taxon>
        <taxon>Prymnesiophyceae</taxon>
        <taxon>Prymnesiales</taxon>
        <taxon>Chrysochromulinaceae</taxon>
        <taxon>Chrysochromulina</taxon>
    </lineage>
</organism>
<dbReference type="PROSITE" id="PS50110">
    <property type="entry name" value="RESPONSE_REGULATORY"/>
    <property type="match status" value="1"/>
</dbReference>
<dbReference type="Gene3D" id="1.10.10.10">
    <property type="entry name" value="Winged helix-like DNA-binding domain superfamily/Winged helix DNA-binding domain"/>
    <property type="match status" value="1"/>
</dbReference>
<dbReference type="PROSITE" id="PS51755">
    <property type="entry name" value="OMPR_PHOB"/>
    <property type="match status" value="1"/>
</dbReference>
<feature type="domain" description="Response regulatory" evidence="13">
    <location>
        <begin position="7"/>
        <end position="120"/>
    </location>
</feature>
<name>A0A075DWF9_9EUKA</name>
<keyword evidence="15" id="KW-0150">Chloroplast</keyword>
<feature type="DNA-binding region" description="OmpR/PhoB-type" evidence="12">
    <location>
        <begin position="137"/>
        <end position="238"/>
    </location>
</feature>
<comment type="subcellular location">
    <subcellularLocation>
        <location evidence="2">Plastid</location>
    </subcellularLocation>
</comment>
<keyword evidence="5 15" id="KW-0934">Plastid</keyword>
<accession>A0A075DWF9</accession>
<dbReference type="Pfam" id="PF00072">
    <property type="entry name" value="Response_reg"/>
    <property type="match status" value="1"/>
</dbReference>
<dbReference type="Gene3D" id="6.10.250.690">
    <property type="match status" value="1"/>
</dbReference>
<dbReference type="GO" id="GO:0006355">
    <property type="term" value="P:regulation of DNA-templated transcription"/>
    <property type="evidence" value="ECO:0007669"/>
    <property type="project" value="InterPro"/>
</dbReference>
<dbReference type="InterPro" id="IPR036388">
    <property type="entry name" value="WH-like_DNA-bd_sf"/>
</dbReference>
<dbReference type="Gene3D" id="3.40.50.2300">
    <property type="match status" value="1"/>
</dbReference>
<dbReference type="GO" id="GO:0009536">
    <property type="term" value="C:plastid"/>
    <property type="evidence" value="ECO:0007669"/>
    <property type="project" value="UniProtKB-SubCell"/>
</dbReference>
<evidence type="ECO:0000256" key="11">
    <source>
        <dbReference type="PROSITE-ProRule" id="PRU00169"/>
    </source>
</evidence>
<reference evidence="15" key="2">
    <citation type="submission" date="2016-02" db="EMBL/GenBank/DDBJ databases">
        <authorList>
            <person name="Wen L."/>
            <person name="He K."/>
            <person name="Yang H."/>
        </authorList>
    </citation>
    <scope>NUCLEOTIDE SEQUENCE</scope>
    <source>
        <strain evidence="15">CCMP291</strain>
    </source>
</reference>
<dbReference type="SUPFAM" id="SSF52172">
    <property type="entry name" value="CheY-like"/>
    <property type="match status" value="1"/>
</dbReference>
<dbReference type="GO" id="GO:0005829">
    <property type="term" value="C:cytosol"/>
    <property type="evidence" value="ECO:0007669"/>
    <property type="project" value="TreeGrafter"/>
</dbReference>
<evidence type="ECO:0000259" key="13">
    <source>
        <dbReference type="PROSITE" id="PS50110"/>
    </source>
</evidence>
<evidence type="ECO:0000256" key="7">
    <source>
        <dbReference type="ARBA" id="ARBA00023015"/>
    </source>
</evidence>
<dbReference type="GO" id="GO:0032993">
    <property type="term" value="C:protein-DNA complex"/>
    <property type="evidence" value="ECO:0007669"/>
    <property type="project" value="TreeGrafter"/>
</dbReference>
<keyword evidence="4 11" id="KW-0597">Phosphoprotein</keyword>
<evidence type="ECO:0000256" key="2">
    <source>
        <dbReference type="ARBA" id="ARBA00004474"/>
    </source>
</evidence>
<gene>
    <name evidence="15" type="primary">trg1</name>
    <name evidence="15" type="ORF">ChtoCp_00015</name>
</gene>
<evidence type="ECO:0000256" key="6">
    <source>
        <dbReference type="ARBA" id="ARBA00023012"/>
    </source>
</evidence>
<evidence type="ECO:0000256" key="8">
    <source>
        <dbReference type="ARBA" id="ARBA00023125"/>
    </source>
</evidence>
<evidence type="ECO:0000256" key="5">
    <source>
        <dbReference type="ARBA" id="ARBA00022640"/>
    </source>
</evidence>
<dbReference type="EMBL" id="KJ201907">
    <property type="protein sequence ID" value="AHY04311.1"/>
    <property type="molecule type" value="Genomic_DNA"/>
</dbReference>
<dbReference type="PANTHER" id="PTHR48111:SF65">
    <property type="entry name" value="OMPR SUBFAMILY"/>
    <property type="match status" value="1"/>
</dbReference>
<dbReference type="InterPro" id="IPR001789">
    <property type="entry name" value="Sig_transdc_resp-reg_receiver"/>
</dbReference>
<keyword evidence="6" id="KW-0902">Two-component regulatory system</keyword>
<dbReference type="GO" id="GO:0000156">
    <property type="term" value="F:phosphorelay response regulator activity"/>
    <property type="evidence" value="ECO:0007669"/>
    <property type="project" value="TreeGrafter"/>
</dbReference>
<keyword evidence="7" id="KW-0805">Transcription regulation</keyword>